<keyword evidence="1" id="KW-0472">Membrane</keyword>
<feature type="transmembrane region" description="Helical" evidence="1">
    <location>
        <begin position="127"/>
        <end position="147"/>
    </location>
</feature>
<dbReference type="STRING" id="1514105.AOC36_08900"/>
<evidence type="ECO:0000313" key="3">
    <source>
        <dbReference type="Proteomes" id="UP000063781"/>
    </source>
</evidence>
<organism evidence="2 3">
    <name type="scientific">Erysipelothrix larvae</name>
    <dbReference type="NCBI Taxonomy" id="1514105"/>
    <lineage>
        <taxon>Bacteria</taxon>
        <taxon>Bacillati</taxon>
        <taxon>Bacillota</taxon>
        <taxon>Erysipelotrichia</taxon>
        <taxon>Erysipelotrichales</taxon>
        <taxon>Erysipelotrichaceae</taxon>
        <taxon>Erysipelothrix</taxon>
    </lineage>
</organism>
<protein>
    <recommendedName>
        <fullName evidence="4">DUF2812 domain-containing protein</fullName>
    </recommendedName>
</protein>
<evidence type="ECO:0000313" key="2">
    <source>
        <dbReference type="EMBL" id="AMC94101.1"/>
    </source>
</evidence>
<dbReference type="KEGG" id="erl:AOC36_08900"/>
<dbReference type="OrthoDB" id="1684265at2"/>
<feature type="transmembrane region" description="Helical" evidence="1">
    <location>
        <begin position="235"/>
        <end position="257"/>
    </location>
</feature>
<dbReference type="EMBL" id="CP013213">
    <property type="protein sequence ID" value="AMC94101.1"/>
    <property type="molecule type" value="Genomic_DNA"/>
</dbReference>
<proteinExistence type="predicted"/>
<feature type="transmembrane region" description="Helical" evidence="1">
    <location>
        <begin position="206"/>
        <end position="229"/>
    </location>
</feature>
<dbReference type="RefSeq" id="WP_067633489.1">
    <property type="nucleotide sequence ID" value="NZ_CP013213.1"/>
</dbReference>
<sequence>MKHKFRYINLQPTDQHNLEILLNRYAHEGWYLKKKIWNILCFEADPSRNRRYIVLTDYSVFTTNNKADYLYELNNTIDYLEDFDYHKVLETYDFIILEKPYDGKYITDIDLDESVSKPKRKLVYRTLRNRAILTLVNFAIIFTFNFVQSVSSLLFTNSGLTIIMVMMLLFGYSLVSSTRMIRLGYRYYKNYENPTPKKFYATHNRALDILDFMFFAVLIVLCFGTLISMAHGDMFLFTLLLMMVIACGVVLLIVGFINTKSKSWMVILGYIMSIAFSIFLLFLVFKSIETNTGVYDEADDVVHSGSSITLIALESFDTMIQENQNCRVSQSNSKAAGSVDLFCDSNSIWVYVSHHDTLTPLVSKATTGMFNIPNHTPITTSKFQRHVYRSDNVIIMSYREIPQYFMDELNQK</sequence>
<feature type="transmembrane region" description="Helical" evidence="1">
    <location>
        <begin position="264"/>
        <end position="285"/>
    </location>
</feature>
<dbReference type="Proteomes" id="UP000063781">
    <property type="component" value="Chromosome"/>
</dbReference>
<feature type="transmembrane region" description="Helical" evidence="1">
    <location>
        <begin position="153"/>
        <end position="175"/>
    </location>
</feature>
<reference evidence="2 3" key="1">
    <citation type="submission" date="2015-10" db="EMBL/GenBank/DDBJ databases">
        <title>Erysipelothrix larvae sp. LV19 isolated from the larval gut of the rhinoceros beetle, Trypoxylus dichotomus.</title>
        <authorList>
            <person name="Lim S."/>
            <person name="Kim B.-C."/>
        </authorList>
    </citation>
    <scope>NUCLEOTIDE SEQUENCE [LARGE SCALE GENOMIC DNA]</scope>
    <source>
        <strain evidence="2 3">LV19</strain>
    </source>
</reference>
<name>A0A0X8H133_9FIRM</name>
<dbReference type="AlphaFoldDB" id="A0A0X8H133"/>
<keyword evidence="3" id="KW-1185">Reference proteome</keyword>
<evidence type="ECO:0008006" key="4">
    <source>
        <dbReference type="Google" id="ProtNLM"/>
    </source>
</evidence>
<accession>A0A0X8H133</accession>
<evidence type="ECO:0000256" key="1">
    <source>
        <dbReference type="SAM" id="Phobius"/>
    </source>
</evidence>
<gene>
    <name evidence="2" type="ORF">AOC36_08900</name>
</gene>
<keyword evidence="1" id="KW-1133">Transmembrane helix</keyword>
<keyword evidence="1" id="KW-0812">Transmembrane</keyword>